<evidence type="ECO:0000313" key="2">
    <source>
        <dbReference type="EMBL" id="GES96542.1"/>
    </source>
</evidence>
<dbReference type="EMBL" id="BEXD01003580">
    <property type="protein sequence ID" value="GBC01538.1"/>
    <property type="molecule type" value="Genomic_DNA"/>
</dbReference>
<protein>
    <submittedName>
        <fullName evidence="2">P-loop containing nucleoside triphosphate hydrolase protein</fullName>
    </submittedName>
</protein>
<dbReference type="GO" id="GO:0016787">
    <property type="term" value="F:hydrolase activity"/>
    <property type="evidence" value="ECO:0007669"/>
    <property type="project" value="UniProtKB-KW"/>
</dbReference>
<evidence type="ECO:0000313" key="3">
    <source>
        <dbReference type="Proteomes" id="UP000247702"/>
    </source>
</evidence>
<dbReference type="EMBL" id="BLAL01000252">
    <property type="protein sequence ID" value="GES96542.1"/>
    <property type="molecule type" value="Genomic_DNA"/>
</dbReference>
<dbReference type="OrthoDB" id="2369467at2759"/>
<dbReference type="STRING" id="94130.A0A2Z6RFT0"/>
<name>A0A2Z6RFT0_9GLOM</name>
<dbReference type="Proteomes" id="UP000247702">
    <property type="component" value="Unassembled WGS sequence"/>
</dbReference>
<dbReference type="Proteomes" id="UP000615446">
    <property type="component" value="Unassembled WGS sequence"/>
</dbReference>
<evidence type="ECO:0000313" key="1">
    <source>
        <dbReference type="EMBL" id="GBC01538.1"/>
    </source>
</evidence>
<dbReference type="Gene3D" id="3.40.50.300">
    <property type="entry name" value="P-loop containing nucleotide triphosphate hydrolases"/>
    <property type="match status" value="1"/>
</dbReference>
<comment type="caution">
    <text evidence="1">The sequence shown here is derived from an EMBL/GenBank/DDBJ whole genome shotgun (WGS) entry which is preliminary data.</text>
</comment>
<dbReference type="InterPro" id="IPR027417">
    <property type="entry name" value="P-loop_NTPase"/>
</dbReference>
<dbReference type="AlphaFoldDB" id="A0A2Z6RFT0"/>
<organism evidence="1 3">
    <name type="scientific">Rhizophagus clarus</name>
    <dbReference type="NCBI Taxonomy" id="94130"/>
    <lineage>
        <taxon>Eukaryota</taxon>
        <taxon>Fungi</taxon>
        <taxon>Fungi incertae sedis</taxon>
        <taxon>Mucoromycota</taxon>
        <taxon>Glomeromycotina</taxon>
        <taxon>Glomeromycetes</taxon>
        <taxon>Glomerales</taxon>
        <taxon>Glomeraceae</taxon>
        <taxon>Rhizophagus</taxon>
    </lineage>
</organism>
<reference evidence="1 3" key="1">
    <citation type="submission" date="2017-11" db="EMBL/GenBank/DDBJ databases">
        <title>The genome of Rhizophagus clarus HR1 reveals common genetic basis of auxotrophy among arbuscular mycorrhizal fungi.</title>
        <authorList>
            <person name="Kobayashi Y."/>
        </authorList>
    </citation>
    <scope>NUCLEOTIDE SEQUENCE [LARGE SCALE GENOMIC DNA]</scope>
    <source>
        <strain evidence="1 3">HR1</strain>
    </source>
</reference>
<gene>
    <name evidence="2" type="ORF">RCL2_002317400</name>
    <name evidence="1" type="ORF">RclHR1_04220006</name>
</gene>
<keyword evidence="2" id="KW-0378">Hydrolase</keyword>
<accession>A0A2Z6RFT0</accession>
<sequence>MAALINLYQRKCFKKVFNNLNSIISNSKRFYTNNNTLKILPLSNENFKIFSYKKKLLFSLKSNKKFSTQTQLSIIPQSLNIESESLEKIPVKTQLPLLIKEITTIKKHLPSIEEIKSNIDNYERMVNLIEELGYTLKEESNKLEEIPILTKKSFAINGAIRPKEVPFVYFIDPLEHQENNKFLNDIRGHKFLMLMGSRLSGKSTRAYQLIQELHKAGFICLYTSFANVTANEDKNIFWKNLGKSLQRINNNHFRHRKEITSSNDFLDVFAGSEWKKKIVIFIDDFDCLYNATDEVRDDCLNTFRCIKESICDFAICSIVAIGNFNIQYLKTSEMRISPFSIRESFNNSNFSKEQIQALFNDFTQEKSITLDEEIIDDIYLRTNGHPGLVGLCGHLIAENLIEAAKRFGNLNFATWQNYVIKLLYSDIQNFPIFERLKNMLLDQSENTRNAMYFLRSQVFSNSGPYFFKDKDIQFLKLFANEGILRPENRGYMISSPLLHSFILQYIMPNIFKYSPLKKPPFRDDGSVDIFRILKEAVNTFDKNYIKSAAISYKKTAQVTVDRQKDVLIPHENLYQQELAIIITNWLEKWDVISQNHVNTTENEKTNNLNYSLVITAPEKPTAVIGIAATKTLSELNEYFNQTLTYAHSLESKLNVRDIWVIHFTCQDLNNKCPYWPTREQEKAGLNTIHIWHDLKFTEVRISARWKGINGMQEIRDENIEKFE</sequence>
<dbReference type="SUPFAM" id="SSF52540">
    <property type="entry name" value="P-loop containing nucleoside triphosphate hydrolases"/>
    <property type="match status" value="1"/>
</dbReference>
<proteinExistence type="predicted"/>
<reference evidence="2" key="2">
    <citation type="submission" date="2019-10" db="EMBL/GenBank/DDBJ databases">
        <title>Conservation and host-specific expression of non-tandemly repeated heterogenous ribosome RNA gene in arbuscular mycorrhizal fungi.</title>
        <authorList>
            <person name="Maeda T."/>
            <person name="Kobayashi Y."/>
            <person name="Nakagawa T."/>
            <person name="Ezawa T."/>
            <person name="Yamaguchi K."/>
            <person name="Bino T."/>
            <person name="Nishimoto Y."/>
            <person name="Shigenobu S."/>
            <person name="Kawaguchi M."/>
        </authorList>
    </citation>
    <scope>NUCLEOTIDE SEQUENCE</scope>
    <source>
        <strain evidence="2">HR1</strain>
    </source>
</reference>
<keyword evidence="3" id="KW-1185">Reference proteome</keyword>